<organism evidence="2 3">
    <name type="scientific">Acer negundo</name>
    <name type="common">Box elder</name>
    <dbReference type="NCBI Taxonomy" id="4023"/>
    <lineage>
        <taxon>Eukaryota</taxon>
        <taxon>Viridiplantae</taxon>
        <taxon>Streptophyta</taxon>
        <taxon>Embryophyta</taxon>
        <taxon>Tracheophyta</taxon>
        <taxon>Spermatophyta</taxon>
        <taxon>Magnoliopsida</taxon>
        <taxon>eudicotyledons</taxon>
        <taxon>Gunneridae</taxon>
        <taxon>Pentapetalae</taxon>
        <taxon>rosids</taxon>
        <taxon>malvids</taxon>
        <taxon>Sapindales</taxon>
        <taxon>Sapindaceae</taxon>
        <taxon>Hippocastanoideae</taxon>
        <taxon>Acereae</taxon>
        <taxon>Acer</taxon>
    </lineage>
</organism>
<feature type="region of interest" description="Disordered" evidence="1">
    <location>
        <begin position="28"/>
        <end position="75"/>
    </location>
</feature>
<evidence type="ECO:0000313" key="3">
    <source>
        <dbReference type="Proteomes" id="UP001064489"/>
    </source>
</evidence>
<dbReference type="Proteomes" id="UP001064489">
    <property type="component" value="Chromosome 7"/>
</dbReference>
<evidence type="ECO:0000313" key="2">
    <source>
        <dbReference type="EMBL" id="KAI9169854.1"/>
    </source>
</evidence>
<dbReference type="EMBL" id="JAJSOW010000104">
    <property type="protein sequence ID" value="KAI9169854.1"/>
    <property type="molecule type" value="Genomic_DNA"/>
</dbReference>
<dbReference type="AlphaFoldDB" id="A0AAD5IM95"/>
<keyword evidence="3" id="KW-1185">Reference proteome</keyword>
<protein>
    <submittedName>
        <fullName evidence="2">Uncharacterized protein</fullName>
    </submittedName>
</protein>
<accession>A0AAD5IM95</accession>
<evidence type="ECO:0000256" key="1">
    <source>
        <dbReference type="SAM" id="MobiDB-lite"/>
    </source>
</evidence>
<comment type="caution">
    <text evidence="2">The sequence shown here is derived from an EMBL/GenBank/DDBJ whole genome shotgun (WGS) entry which is preliminary data.</text>
</comment>
<sequence>MAPPPPHIVSIAVDGVGVRYFCVKPYRHQPPPSTSTHRQIDLPLCRQLPPPSAKPRPLPPKEKEKRRSTAGRDVSGDAFTGLPNLFKNLFLSILAMIIQLLSALPPPLAIPVDHEAAMEHHPGPEPDAALLANKENLNWDVRMICFCLPPAVAIALQFLNTGQSHELPLAFHFLSCLANSSLLNFLK</sequence>
<reference evidence="2" key="2">
    <citation type="submission" date="2023-02" db="EMBL/GenBank/DDBJ databases">
        <authorList>
            <person name="Swenson N.G."/>
            <person name="Wegrzyn J.L."/>
            <person name="Mcevoy S.L."/>
        </authorList>
    </citation>
    <scope>NUCLEOTIDE SEQUENCE</scope>
    <source>
        <strain evidence="2">91603</strain>
        <tissue evidence="2">Leaf</tissue>
    </source>
</reference>
<name>A0AAD5IM95_ACENE</name>
<proteinExistence type="predicted"/>
<reference evidence="2" key="1">
    <citation type="journal article" date="2022" name="Plant J.">
        <title>Strategies of tolerance reflected in two North American maple genomes.</title>
        <authorList>
            <person name="McEvoy S.L."/>
            <person name="Sezen U.U."/>
            <person name="Trouern-Trend A."/>
            <person name="McMahon S.M."/>
            <person name="Schaberg P.G."/>
            <person name="Yang J."/>
            <person name="Wegrzyn J.L."/>
            <person name="Swenson N.G."/>
        </authorList>
    </citation>
    <scope>NUCLEOTIDE SEQUENCE</scope>
    <source>
        <strain evidence="2">91603</strain>
    </source>
</reference>
<gene>
    <name evidence="2" type="ORF">LWI28_018617</name>
</gene>
<feature type="compositionally biased region" description="Pro residues" evidence="1">
    <location>
        <begin position="48"/>
        <end position="58"/>
    </location>
</feature>